<sequence>MFNQRQLEIIDLLQTEDKVSVSELTQRFGVSLVTVRQDLKKLEDQGVLKRTHGGAIPVDNGYDTSTRMWNNYEQKLRIAQRAASMVSDGETVIVETGSTCSLLARELASKRGVTVITNSVFLCNFVRRCPALDVVLLGGSFQHDAEANVGPLTKLGLAQFSVDKCFIGADAISEDKGVSTINLFRAEVARAMAKSAKKMIVLATSDKVGASAVASSFPLASVHTVITDKDLSREGRSLLDGAGVEVITV</sequence>
<reference evidence="9 11" key="3">
    <citation type="submission" date="2018-04" db="EMBL/GenBank/DDBJ databases">
        <title>Genomic Encyclopedia of Type Strains, Phase IV (KMG-IV): sequencing the most valuable type-strain genomes for metagenomic binning, comparative biology and taxonomic classification.</title>
        <authorList>
            <person name="Goeker M."/>
        </authorList>
    </citation>
    <scope>NUCLEOTIDE SEQUENCE [LARGE SCALE GENOMIC DNA]</scope>
    <source>
        <strain evidence="9 11">DSM 26588</strain>
    </source>
</reference>
<evidence type="ECO:0000313" key="10">
    <source>
        <dbReference type="Proteomes" id="UP000064844"/>
    </source>
</evidence>
<evidence type="ECO:0000313" key="8">
    <source>
        <dbReference type="EMBL" id="ALP93192.1"/>
    </source>
</evidence>
<dbReference type="KEGG" id="ibu:IB211_00798"/>
<dbReference type="PRINTS" id="PR00033">
    <property type="entry name" value="HTHASNC"/>
</dbReference>
<dbReference type="PROSITE" id="PS00894">
    <property type="entry name" value="HTH_DEOR_1"/>
    <property type="match status" value="1"/>
</dbReference>
<dbReference type="SUPFAM" id="SSF46785">
    <property type="entry name" value="Winged helix' DNA-binding domain"/>
    <property type="match status" value="1"/>
</dbReference>
<dbReference type="PANTHER" id="PTHR30363:SF4">
    <property type="entry name" value="GLYCEROL-3-PHOSPHATE REGULON REPRESSOR"/>
    <property type="match status" value="1"/>
</dbReference>
<dbReference type="GeneID" id="93229944"/>
<dbReference type="STRING" id="1297617.IB211_00798"/>
<gene>
    <name evidence="9" type="ORF">C7373_103286</name>
    <name evidence="8" type="ORF">IB211_00798</name>
</gene>
<dbReference type="PROSITE" id="PS51000">
    <property type="entry name" value="HTH_DEOR_2"/>
    <property type="match status" value="1"/>
</dbReference>
<dbReference type="InterPro" id="IPR036388">
    <property type="entry name" value="WH-like_DNA-bd_sf"/>
</dbReference>
<dbReference type="AlphaFoldDB" id="A0A0S2W1E9"/>
<dbReference type="SMART" id="SM01134">
    <property type="entry name" value="DeoRC"/>
    <property type="match status" value="1"/>
</dbReference>
<keyword evidence="4" id="KW-0238">DNA-binding</keyword>
<dbReference type="Gene3D" id="3.40.50.1360">
    <property type="match status" value="1"/>
</dbReference>
<evidence type="ECO:0000313" key="11">
    <source>
        <dbReference type="Proteomes" id="UP000245778"/>
    </source>
</evidence>
<keyword evidence="5" id="KW-0804">Transcription</keyword>
<dbReference type="InterPro" id="IPR014036">
    <property type="entry name" value="DeoR-like_C"/>
</dbReference>
<evidence type="ECO:0000256" key="4">
    <source>
        <dbReference type="ARBA" id="ARBA00023125"/>
    </source>
</evidence>
<dbReference type="InterPro" id="IPR050313">
    <property type="entry name" value="Carb_Metab_HTH_regulators"/>
</dbReference>
<dbReference type="InterPro" id="IPR018356">
    <property type="entry name" value="Tscrpt_reg_HTH_DeoR_CS"/>
</dbReference>
<keyword evidence="10" id="KW-1185">Reference proteome</keyword>
<dbReference type="InterPro" id="IPR000485">
    <property type="entry name" value="AsnC-type_HTH_dom"/>
</dbReference>
<dbReference type="Proteomes" id="UP000245778">
    <property type="component" value="Unassembled WGS sequence"/>
</dbReference>
<evidence type="ECO:0000313" key="9">
    <source>
        <dbReference type="EMBL" id="PVY58994.1"/>
    </source>
</evidence>
<evidence type="ECO:0000256" key="5">
    <source>
        <dbReference type="ARBA" id="ARBA00023163"/>
    </source>
</evidence>
<accession>A0A0S2W1E9</accession>
<organism evidence="8 10">
    <name type="scientific">Intestinimonas butyriciproducens</name>
    <dbReference type="NCBI Taxonomy" id="1297617"/>
    <lineage>
        <taxon>Bacteria</taxon>
        <taxon>Bacillati</taxon>
        <taxon>Bacillota</taxon>
        <taxon>Clostridia</taxon>
        <taxon>Eubacteriales</taxon>
        <taxon>Intestinimonas</taxon>
    </lineage>
</organism>
<dbReference type="eggNOG" id="COG1349">
    <property type="taxonomic scope" value="Bacteria"/>
</dbReference>
<dbReference type="GO" id="GO:0043565">
    <property type="term" value="F:sequence-specific DNA binding"/>
    <property type="evidence" value="ECO:0007669"/>
    <property type="project" value="InterPro"/>
</dbReference>
<evidence type="ECO:0000256" key="3">
    <source>
        <dbReference type="ARBA" id="ARBA00023015"/>
    </source>
</evidence>
<evidence type="ECO:0000256" key="1">
    <source>
        <dbReference type="ARBA" id="ARBA00021390"/>
    </source>
</evidence>
<protein>
    <recommendedName>
        <fullName evidence="1">Lactose phosphotransferase system repressor</fullName>
    </recommendedName>
</protein>
<comment type="function">
    <text evidence="6">Repressor of the lactose catabolism operon. Galactose-6-phosphate is the inducer.</text>
</comment>
<feature type="domain" description="HTH deoR-type" evidence="7">
    <location>
        <begin position="2"/>
        <end position="57"/>
    </location>
</feature>
<dbReference type="CDD" id="cd00090">
    <property type="entry name" value="HTH_ARSR"/>
    <property type="match status" value="1"/>
</dbReference>
<dbReference type="PANTHER" id="PTHR30363">
    <property type="entry name" value="HTH-TYPE TRANSCRIPTIONAL REGULATOR SRLR-RELATED"/>
    <property type="match status" value="1"/>
</dbReference>
<name>A0A0S2W1E9_9FIRM</name>
<dbReference type="InterPro" id="IPR036390">
    <property type="entry name" value="WH_DNA-bd_sf"/>
</dbReference>
<reference evidence="10" key="2">
    <citation type="submission" date="2015-04" db="EMBL/GenBank/DDBJ databases">
        <title>A butyrogenic pathway from the amino acid lysine in a human gut commensal.</title>
        <authorList>
            <person name="de Vos W.M."/>
            <person name="Bui N.T.P."/>
            <person name="Plugge C.M."/>
            <person name="Ritari J."/>
        </authorList>
    </citation>
    <scope>NUCLEOTIDE SEQUENCE [LARGE SCALE GENOMIC DNA]</scope>
    <source>
        <strain evidence="10">AF211</strain>
    </source>
</reference>
<evidence type="ECO:0000259" key="7">
    <source>
        <dbReference type="PROSITE" id="PS51000"/>
    </source>
</evidence>
<dbReference type="Gene3D" id="1.10.10.10">
    <property type="entry name" value="Winged helix-like DNA-binding domain superfamily/Winged helix DNA-binding domain"/>
    <property type="match status" value="1"/>
</dbReference>
<proteinExistence type="predicted"/>
<dbReference type="InterPro" id="IPR037171">
    <property type="entry name" value="NagB/RpiA_transferase-like"/>
</dbReference>
<dbReference type="EMBL" id="CP011307">
    <property type="protein sequence ID" value="ALP93192.1"/>
    <property type="molecule type" value="Genomic_DNA"/>
</dbReference>
<dbReference type="Pfam" id="PF00455">
    <property type="entry name" value="DeoRC"/>
    <property type="match status" value="1"/>
</dbReference>
<dbReference type="EMBL" id="QEKK01000003">
    <property type="protein sequence ID" value="PVY58994.1"/>
    <property type="molecule type" value="Genomic_DNA"/>
</dbReference>
<reference evidence="8 10" key="1">
    <citation type="journal article" date="2015" name="Nat. Commun.">
        <title>Production of butyrate from lysine and the Amadori product fructoselysine by a human gut commensal.</title>
        <authorList>
            <person name="Bui T.P."/>
            <person name="Ritari J."/>
            <person name="Boeren S."/>
            <person name="de Waard P."/>
            <person name="Plugge C.M."/>
            <person name="de Vos W.M."/>
        </authorList>
    </citation>
    <scope>NUCLEOTIDE SEQUENCE [LARGE SCALE GENOMIC DNA]</scope>
    <source>
        <strain evidence="8 10">AF211</strain>
    </source>
</reference>
<dbReference type="SMART" id="SM00420">
    <property type="entry name" value="HTH_DEOR"/>
    <property type="match status" value="1"/>
</dbReference>
<dbReference type="RefSeq" id="WP_052082696.1">
    <property type="nucleotide sequence ID" value="NZ_CALICV010000008.1"/>
</dbReference>
<dbReference type="Proteomes" id="UP000064844">
    <property type="component" value="Chromosome"/>
</dbReference>
<evidence type="ECO:0000256" key="6">
    <source>
        <dbReference type="ARBA" id="ARBA00024937"/>
    </source>
</evidence>
<keyword evidence="3" id="KW-0805">Transcription regulation</keyword>
<dbReference type="InterPro" id="IPR001034">
    <property type="entry name" value="DeoR_HTH"/>
</dbReference>
<dbReference type="Pfam" id="PF08220">
    <property type="entry name" value="HTH_DeoR"/>
    <property type="match status" value="1"/>
</dbReference>
<dbReference type="PRINTS" id="PR00037">
    <property type="entry name" value="HTHLACR"/>
</dbReference>
<dbReference type="SUPFAM" id="SSF100950">
    <property type="entry name" value="NagB/RpiA/CoA transferase-like"/>
    <property type="match status" value="1"/>
</dbReference>
<evidence type="ECO:0000256" key="2">
    <source>
        <dbReference type="ARBA" id="ARBA00022491"/>
    </source>
</evidence>
<dbReference type="InterPro" id="IPR011991">
    <property type="entry name" value="ArsR-like_HTH"/>
</dbReference>
<dbReference type="GO" id="GO:0003700">
    <property type="term" value="F:DNA-binding transcription factor activity"/>
    <property type="evidence" value="ECO:0007669"/>
    <property type="project" value="InterPro"/>
</dbReference>
<keyword evidence="2" id="KW-0678">Repressor</keyword>